<dbReference type="EMBL" id="LSBJ02000004">
    <property type="protein sequence ID" value="OWT42982.1"/>
    <property type="molecule type" value="Genomic_DNA"/>
</dbReference>
<keyword evidence="2" id="KW-1185">Reference proteome</keyword>
<dbReference type="GeneID" id="33936733"/>
<dbReference type="RefSeq" id="XP_022285443.1">
    <property type="nucleotide sequence ID" value="XM_022429503.1"/>
</dbReference>
<sequence>MRRRVHKTPVKPLSNIYSNRVFHFPQRSNNIGKPNHLKCAKPHLRGEKYPWYLLNRQIEMLSRPCFRCPSQLLRQDEPVNLLGCAGECPGKYGSGLLDSLSHRFQNREVCTDDLVPKGSPETTGAATYMSIYTQGHFSDGLHTSPSPYSRLFFGSPYHCMLLGAEHPRSPDIDTALGADTDDDHVDVLSPKISRTIHGRRYGLYSFAPVREVSILWSLQLLHSSPAQPAHHLNK</sequence>
<dbReference type="Proteomes" id="UP000078397">
    <property type="component" value="Unassembled WGS sequence"/>
</dbReference>
<accession>A0A219AQV1</accession>
<dbReference type="KEGG" id="pchm:VFPPC_17825"/>
<name>A0A219AQV1_METCM</name>
<evidence type="ECO:0000313" key="2">
    <source>
        <dbReference type="Proteomes" id="UP000078397"/>
    </source>
</evidence>
<protein>
    <submittedName>
        <fullName evidence="1">Uncharacterized protein</fullName>
    </submittedName>
</protein>
<organism evidence="1 2">
    <name type="scientific">Pochonia chlamydosporia 170</name>
    <dbReference type="NCBI Taxonomy" id="1380566"/>
    <lineage>
        <taxon>Eukaryota</taxon>
        <taxon>Fungi</taxon>
        <taxon>Dikarya</taxon>
        <taxon>Ascomycota</taxon>
        <taxon>Pezizomycotina</taxon>
        <taxon>Sordariomycetes</taxon>
        <taxon>Hypocreomycetidae</taxon>
        <taxon>Hypocreales</taxon>
        <taxon>Clavicipitaceae</taxon>
        <taxon>Pochonia</taxon>
    </lineage>
</organism>
<comment type="caution">
    <text evidence="1">The sequence shown here is derived from an EMBL/GenBank/DDBJ whole genome shotgun (WGS) entry which is preliminary data.</text>
</comment>
<reference evidence="1 2" key="1">
    <citation type="journal article" date="2016" name="PLoS Pathog.">
        <title>Biosynthesis of antibiotic leucinostatins in bio-control fungus Purpureocillium lilacinum and their inhibition on phytophthora revealed by genome mining.</title>
        <authorList>
            <person name="Wang G."/>
            <person name="Liu Z."/>
            <person name="Lin R."/>
            <person name="Li E."/>
            <person name="Mao Z."/>
            <person name="Ling J."/>
            <person name="Yang Y."/>
            <person name="Yin W.B."/>
            <person name="Xie B."/>
        </authorList>
    </citation>
    <scope>NUCLEOTIDE SEQUENCE [LARGE SCALE GENOMIC DNA]</scope>
    <source>
        <strain evidence="1">170</strain>
    </source>
</reference>
<gene>
    <name evidence="1" type="ORF">VFPPC_17825</name>
</gene>
<evidence type="ECO:0000313" key="1">
    <source>
        <dbReference type="EMBL" id="OWT42982.1"/>
    </source>
</evidence>
<dbReference type="AlphaFoldDB" id="A0A219AQV1"/>
<proteinExistence type="predicted"/>